<evidence type="ECO:0000256" key="5">
    <source>
        <dbReference type="ARBA" id="ARBA00023136"/>
    </source>
</evidence>
<evidence type="ECO:0000256" key="6">
    <source>
        <dbReference type="SAM" id="Phobius"/>
    </source>
</evidence>
<keyword evidence="2" id="KW-0813">Transport</keyword>
<proteinExistence type="predicted"/>
<reference evidence="8 9" key="1">
    <citation type="submission" date="2014-04" db="EMBL/GenBank/DDBJ databases">
        <authorList>
            <consortium name="DOE Joint Genome Institute"/>
            <person name="Kuo A."/>
            <person name="Tarkka M."/>
            <person name="Buscot F."/>
            <person name="Kohler A."/>
            <person name="Nagy L.G."/>
            <person name="Floudas D."/>
            <person name="Copeland A."/>
            <person name="Barry K.W."/>
            <person name="Cichocki N."/>
            <person name="Veneault-Fourrey C."/>
            <person name="LaButti K."/>
            <person name="Lindquist E.A."/>
            <person name="Lipzen A."/>
            <person name="Lundell T."/>
            <person name="Morin E."/>
            <person name="Murat C."/>
            <person name="Sun H."/>
            <person name="Tunlid A."/>
            <person name="Henrissat B."/>
            <person name="Grigoriev I.V."/>
            <person name="Hibbett D.S."/>
            <person name="Martin F."/>
            <person name="Nordberg H.P."/>
            <person name="Cantor M.N."/>
            <person name="Hua S.X."/>
        </authorList>
    </citation>
    <scope>NUCLEOTIDE SEQUENCE [LARGE SCALE GENOMIC DNA]</scope>
    <source>
        <strain evidence="8 9">F 1598</strain>
    </source>
</reference>
<reference evidence="9" key="2">
    <citation type="submission" date="2015-01" db="EMBL/GenBank/DDBJ databases">
        <title>Evolutionary Origins and Diversification of the Mycorrhizal Mutualists.</title>
        <authorList>
            <consortium name="DOE Joint Genome Institute"/>
            <consortium name="Mycorrhizal Genomics Consortium"/>
            <person name="Kohler A."/>
            <person name="Kuo A."/>
            <person name="Nagy L.G."/>
            <person name="Floudas D."/>
            <person name="Copeland A."/>
            <person name="Barry K.W."/>
            <person name="Cichocki N."/>
            <person name="Veneault-Fourrey C."/>
            <person name="LaButti K."/>
            <person name="Lindquist E.A."/>
            <person name="Lipzen A."/>
            <person name="Lundell T."/>
            <person name="Morin E."/>
            <person name="Murat C."/>
            <person name="Riley R."/>
            <person name="Ohm R."/>
            <person name="Sun H."/>
            <person name="Tunlid A."/>
            <person name="Henrissat B."/>
            <person name="Grigoriev I.V."/>
            <person name="Hibbett D.S."/>
            <person name="Martin F."/>
        </authorList>
    </citation>
    <scope>NUCLEOTIDE SEQUENCE [LARGE SCALE GENOMIC DNA]</scope>
    <source>
        <strain evidence="9">F 1598</strain>
    </source>
</reference>
<gene>
    <name evidence="8" type="ORF">PILCRDRAFT_70763</name>
</gene>
<dbReference type="Proteomes" id="UP000054166">
    <property type="component" value="Unassembled WGS sequence"/>
</dbReference>
<evidence type="ECO:0000256" key="1">
    <source>
        <dbReference type="ARBA" id="ARBA00004141"/>
    </source>
</evidence>
<dbReference type="InterPro" id="IPR020846">
    <property type="entry name" value="MFS_dom"/>
</dbReference>
<dbReference type="GO" id="GO:0022857">
    <property type="term" value="F:transmembrane transporter activity"/>
    <property type="evidence" value="ECO:0007669"/>
    <property type="project" value="InterPro"/>
</dbReference>
<dbReference type="OrthoDB" id="3232614at2759"/>
<evidence type="ECO:0000256" key="4">
    <source>
        <dbReference type="ARBA" id="ARBA00022989"/>
    </source>
</evidence>
<dbReference type="Gene3D" id="1.20.1250.20">
    <property type="entry name" value="MFS general substrate transporter like domains"/>
    <property type="match status" value="1"/>
</dbReference>
<keyword evidence="3 6" id="KW-0812">Transmembrane</keyword>
<feature type="transmembrane region" description="Helical" evidence="6">
    <location>
        <begin position="421"/>
        <end position="447"/>
    </location>
</feature>
<feature type="transmembrane region" description="Helical" evidence="6">
    <location>
        <begin position="359"/>
        <end position="382"/>
    </location>
</feature>
<dbReference type="AlphaFoldDB" id="A0A0C3FU88"/>
<feature type="transmembrane region" description="Helical" evidence="6">
    <location>
        <begin position="389"/>
        <end position="409"/>
    </location>
</feature>
<dbReference type="InterPro" id="IPR011701">
    <property type="entry name" value="MFS"/>
</dbReference>
<dbReference type="PROSITE" id="PS50850">
    <property type="entry name" value="MFS"/>
    <property type="match status" value="1"/>
</dbReference>
<dbReference type="EMBL" id="KN832994">
    <property type="protein sequence ID" value="KIM82471.1"/>
    <property type="molecule type" value="Genomic_DNA"/>
</dbReference>
<dbReference type="HOGENOM" id="CLU_001265_54_6_1"/>
<feature type="transmembrane region" description="Helical" evidence="6">
    <location>
        <begin position="467"/>
        <end position="489"/>
    </location>
</feature>
<dbReference type="GO" id="GO:0016020">
    <property type="term" value="C:membrane"/>
    <property type="evidence" value="ECO:0007669"/>
    <property type="project" value="UniProtKB-SubCell"/>
</dbReference>
<evidence type="ECO:0000313" key="9">
    <source>
        <dbReference type="Proteomes" id="UP000054166"/>
    </source>
</evidence>
<keyword evidence="5 6" id="KW-0472">Membrane</keyword>
<dbReference type="InterPro" id="IPR036259">
    <property type="entry name" value="MFS_trans_sf"/>
</dbReference>
<feature type="transmembrane region" description="Helical" evidence="6">
    <location>
        <begin position="249"/>
        <end position="271"/>
    </location>
</feature>
<feature type="domain" description="Major facilitator superfamily (MFS) profile" evidence="7">
    <location>
        <begin position="76"/>
        <end position="520"/>
    </location>
</feature>
<feature type="transmembrane region" description="Helical" evidence="6">
    <location>
        <begin position="318"/>
        <end position="339"/>
    </location>
</feature>
<dbReference type="Pfam" id="PF07690">
    <property type="entry name" value="MFS_1"/>
    <property type="match status" value="1"/>
</dbReference>
<protein>
    <recommendedName>
        <fullName evidence="7">Major facilitator superfamily (MFS) profile domain-containing protein</fullName>
    </recommendedName>
</protein>
<name>A0A0C3FU88_PILCF</name>
<dbReference type="InParanoid" id="A0A0C3FU88"/>
<dbReference type="SUPFAM" id="SSF103473">
    <property type="entry name" value="MFS general substrate transporter"/>
    <property type="match status" value="1"/>
</dbReference>
<accession>A0A0C3FU88</accession>
<evidence type="ECO:0000313" key="8">
    <source>
        <dbReference type="EMBL" id="KIM82471.1"/>
    </source>
</evidence>
<feature type="transmembrane region" description="Helical" evidence="6">
    <location>
        <begin position="209"/>
        <end position="229"/>
    </location>
</feature>
<evidence type="ECO:0000256" key="2">
    <source>
        <dbReference type="ARBA" id="ARBA00022448"/>
    </source>
</evidence>
<dbReference type="PANTHER" id="PTHR23504">
    <property type="entry name" value="MAJOR FACILITATOR SUPERFAMILY DOMAIN-CONTAINING PROTEIN 10"/>
    <property type="match status" value="1"/>
</dbReference>
<feature type="transmembrane region" description="Helical" evidence="6">
    <location>
        <begin position="495"/>
        <end position="515"/>
    </location>
</feature>
<keyword evidence="9" id="KW-1185">Reference proteome</keyword>
<evidence type="ECO:0000259" key="7">
    <source>
        <dbReference type="PROSITE" id="PS50850"/>
    </source>
</evidence>
<dbReference type="PANTHER" id="PTHR23504:SF15">
    <property type="entry name" value="MAJOR FACILITATOR SUPERFAMILY (MFS) PROFILE DOMAIN-CONTAINING PROTEIN"/>
    <property type="match status" value="1"/>
</dbReference>
<comment type="subcellular location">
    <subcellularLocation>
        <location evidence="1">Membrane</location>
        <topology evidence="1">Multi-pass membrane protein</topology>
    </subcellularLocation>
</comment>
<evidence type="ECO:0000256" key="3">
    <source>
        <dbReference type="ARBA" id="ARBA00022692"/>
    </source>
</evidence>
<sequence>MSRHGRLSGEYDLDDLETFELGESTSHSIIGDGFVSSIADYSRTASLLPDDGESTDDAIPHVKPPLPFPKLQVSVLLVLYFAAPISTTFRSPFIVEASSNRLISGLNVAPKEVGYYSGILDSLSAAGEAISVLQWGRLSDKIGRRPVLIACTLGGASTVITFGLSTTFTRLALCRAFEGLLAGNSGTTKAILAELTVGDEHQIARVFSLMPMVWAVGAAIGPVLGGSLANPSVRFPNAFSGSLWKEHPYLLACFSSAAFSIVGFLAVFFYLEEVPTVAATHDYTQFPNGAEPDESLLSTPPLRDYLHLPKPSFLSRRLFVTLVNYAFLSFLDASLYATYPLLLASPIASGGLNFTPKTIGYILGTAALCHALIQALCFPIIIKRWDAKNVYVASIVAYVFLFLTMPILNAFARQAGHVTPAIWGLLCIEVIACFSSYSAYSCMYIFLSYAASTPSALGRTHGLGQTVAAVTATIAPATATSLVALSLQHNLLGGALGYLLLAGMGIVALGLTSLLPAVKRVVPVKVDIGPP</sequence>
<organism evidence="8 9">
    <name type="scientific">Piloderma croceum (strain F 1598)</name>
    <dbReference type="NCBI Taxonomy" id="765440"/>
    <lineage>
        <taxon>Eukaryota</taxon>
        <taxon>Fungi</taxon>
        <taxon>Dikarya</taxon>
        <taxon>Basidiomycota</taxon>
        <taxon>Agaricomycotina</taxon>
        <taxon>Agaricomycetes</taxon>
        <taxon>Agaricomycetidae</taxon>
        <taxon>Atheliales</taxon>
        <taxon>Atheliaceae</taxon>
        <taxon>Piloderma</taxon>
    </lineage>
</organism>
<keyword evidence="4 6" id="KW-1133">Transmembrane helix</keyword>